<dbReference type="EMBL" id="CAJEWN010000001">
    <property type="protein sequence ID" value="CAD2122443.1"/>
    <property type="molecule type" value="Genomic_DNA"/>
</dbReference>
<proteinExistence type="predicted"/>
<keyword evidence="1" id="KW-1133">Transmembrane helix</keyword>
<dbReference type="Proteomes" id="UP000580250">
    <property type="component" value="Unassembled WGS sequence"/>
</dbReference>
<gene>
    <name evidence="2" type="ORF">MENT_LOCUS167</name>
</gene>
<accession>A0A6V7THI3</accession>
<evidence type="ECO:0000313" key="2">
    <source>
        <dbReference type="EMBL" id="CAD2122443.1"/>
    </source>
</evidence>
<keyword evidence="1" id="KW-0812">Transmembrane</keyword>
<organism evidence="2 3">
    <name type="scientific">Meloidogyne enterolobii</name>
    <name type="common">Root-knot nematode worm</name>
    <name type="synonym">Meloidogyne mayaguensis</name>
    <dbReference type="NCBI Taxonomy" id="390850"/>
    <lineage>
        <taxon>Eukaryota</taxon>
        <taxon>Metazoa</taxon>
        <taxon>Ecdysozoa</taxon>
        <taxon>Nematoda</taxon>
        <taxon>Chromadorea</taxon>
        <taxon>Rhabditida</taxon>
        <taxon>Tylenchina</taxon>
        <taxon>Tylenchomorpha</taxon>
        <taxon>Tylenchoidea</taxon>
        <taxon>Meloidogynidae</taxon>
        <taxon>Meloidogyninae</taxon>
        <taxon>Meloidogyne</taxon>
    </lineage>
</organism>
<dbReference type="AlphaFoldDB" id="A0A6V7THI3"/>
<sequence length="215" mass="23806">MLDNNYFTLIILTFISIIFLVLFIGTITILLKIIYQRRGLHPNDSDYSRSITSHQRKEGIQGQQNTKIVHPINQPISKVSIQQGEIEPISGIILVNPTPKTVTLSQTSIPRIEVSKTSQGTNRVINNGGQQINTGSNQEMNCESLKESIASSSIIIGQDDGIEIINSNTSSNSATPCCLEEQMLSELRHENVGLARRKEFKSAVWISNNNGVDDK</sequence>
<protein>
    <submittedName>
        <fullName evidence="2">Uncharacterized protein</fullName>
    </submittedName>
</protein>
<keyword evidence="1" id="KW-0472">Membrane</keyword>
<evidence type="ECO:0000313" key="3">
    <source>
        <dbReference type="Proteomes" id="UP000580250"/>
    </source>
</evidence>
<name>A0A6V7THI3_MELEN</name>
<reference evidence="2 3" key="1">
    <citation type="submission" date="2020-08" db="EMBL/GenBank/DDBJ databases">
        <authorList>
            <person name="Koutsovoulos G."/>
            <person name="Danchin GJ E."/>
        </authorList>
    </citation>
    <scope>NUCLEOTIDE SEQUENCE [LARGE SCALE GENOMIC DNA]</scope>
</reference>
<feature type="transmembrane region" description="Helical" evidence="1">
    <location>
        <begin position="6"/>
        <end position="31"/>
    </location>
</feature>
<evidence type="ECO:0000256" key="1">
    <source>
        <dbReference type="SAM" id="Phobius"/>
    </source>
</evidence>
<comment type="caution">
    <text evidence="2">The sequence shown here is derived from an EMBL/GenBank/DDBJ whole genome shotgun (WGS) entry which is preliminary data.</text>
</comment>